<evidence type="ECO:0000256" key="1">
    <source>
        <dbReference type="ARBA" id="ARBA00002663"/>
    </source>
</evidence>
<dbReference type="GO" id="GO:0000049">
    <property type="term" value="F:tRNA binding"/>
    <property type="evidence" value="ECO:0007669"/>
    <property type="project" value="UniProtKB-UniRule"/>
</dbReference>
<comment type="caution">
    <text evidence="9">The sequence shown here is derived from an EMBL/GenBank/DDBJ whole genome shotgun (WGS) entry which is preliminary data.</text>
</comment>
<dbReference type="Gene3D" id="3.30.230.10">
    <property type="match status" value="1"/>
</dbReference>
<reference evidence="9 10" key="1">
    <citation type="journal article" date="2016" name="Nat. Commun.">
        <title>Thousands of microbial genomes shed light on interconnected biogeochemical processes in an aquifer system.</title>
        <authorList>
            <person name="Anantharaman K."/>
            <person name="Brown C.T."/>
            <person name="Hug L.A."/>
            <person name="Sharon I."/>
            <person name="Castelle C.J."/>
            <person name="Probst A.J."/>
            <person name="Thomas B.C."/>
            <person name="Singh A."/>
            <person name="Wilkins M.J."/>
            <person name="Karaoz U."/>
            <person name="Brodie E.L."/>
            <person name="Williams K.H."/>
            <person name="Hubbard S.S."/>
            <person name="Banfield J.F."/>
        </authorList>
    </citation>
    <scope>NUCLEOTIDE SEQUENCE [LARGE SCALE GENOMIC DNA]</scope>
</reference>
<protein>
    <recommendedName>
        <fullName evidence="7 8">Ribonuclease P protein component</fullName>
        <shortName evidence="7">RNase P protein</shortName>
        <shortName evidence="7">RNaseP protein</shortName>
        <ecNumber evidence="7 8">3.1.26.5</ecNumber>
    </recommendedName>
    <alternativeName>
        <fullName evidence="7">Protein C5</fullName>
    </alternativeName>
</protein>
<keyword evidence="4 7" id="KW-0255">Endonuclease</keyword>
<dbReference type="EMBL" id="MGHF01000016">
    <property type="protein sequence ID" value="OGM63501.1"/>
    <property type="molecule type" value="Genomic_DNA"/>
</dbReference>
<dbReference type="PANTHER" id="PTHR33992:SF1">
    <property type="entry name" value="RIBONUCLEASE P PROTEIN COMPONENT"/>
    <property type="match status" value="1"/>
</dbReference>
<sequence>MLPRGNRLTSKRDFERVKQKGTLFNKGSIGLSVYNRGDQKPTRVGIIVSLKVSKKAVDRNKIKRMIRESIRRKLDSFKKGYDIVFLTKTSIIDKDSKSVDGNIANLLERGGLVEK</sequence>
<evidence type="ECO:0000313" key="10">
    <source>
        <dbReference type="Proteomes" id="UP000177082"/>
    </source>
</evidence>
<dbReference type="Pfam" id="PF00825">
    <property type="entry name" value="Ribonuclease_P"/>
    <property type="match status" value="1"/>
</dbReference>
<name>A0A1F8BHH5_9BACT</name>
<dbReference type="GO" id="GO:0030677">
    <property type="term" value="C:ribonuclease P complex"/>
    <property type="evidence" value="ECO:0007669"/>
    <property type="project" value="TreeGrafter"/>
</dbReference>
<evidence type="ECO:0000256" key="3">
    <source>
        <dbReference type="ARBA" id="ARBA00022722"/>
    </source>
</evidence>
<dbReference type="InterPro" id="IPR020539">
    <property type="entry name" value="RNase_P_CS"/>
</dbReference>
<gene>
    <name evidence="7" type="primary">rnpA</name>
    <name evidence="9" type="ORF">A2961_01855</name>
</gene>
<keyword evidence="6 7" id="KW-0694">RNA-binding</keyword>
<evidence type="ECO:0000256" key="4">
    <source>
        <dbReference type="ARBA" id="ARBA00022759"/>
    </source>
</evidence>
<dbReference type="GO" id="GO:0004526">
    <property type="term" value="F:ribonuclease P activity"/>
    <property type="evidence" value="ECO:0007669"/>
    <property type="project" value="UniProtKB-UniRule"/>
</dbReference>
<dbReference type="EC" id="3.1.26.5" evidence="7 8"/>
<dbReference type="GO" id="GO:0042781">
    <property type="term" value="F:3'-tRNA processing endoribonuclease activity"/>
    <property type="evidence" value="ECO:0007669"/>
    <property type="project" value="TreeGrafter"/>
</dbReference>
<proteinExistence type="inferred from homology"/>
<dbReference type="InterPro" id="IPR020568">
    <property type="entry name" value="Ribosomal_Su5_D2-typ_SF"/>
</dbReference>
<comment type="subunit">
    <text evidence="7">Consists of a catalytic RNA component (M1 or rnpB) and a protein subunit.</text>
</comment>
<dbReference type="GO" id="GO:0001682">
    <property type="term" value="P:tRNA 5'-leader removal"/>
    <property type="evidence" value="ECO:0007669"/>
    <property type="project" value="UniProtKB-UniRule"/>
</dbReference>
<dbReference type="SUPFAM" id="SSF54211">
    <property type="entry name" value="Ribosomal protein S5 domain 2-like"/>
    <property type="match status" value="1"/>
</dbReference>
<dbReference type="InterPro" id="IPR000100">
    <property type="entry name" value="RNase_P"/>
</dbReference>
<dbReference type="HAMAP" id="MF_00227">
    <property type="entry name" value="RNase_P"/>
    <property type="match status" value="1"/>
</dbReference>
<keyword evidence="5 7" id="KW-0378">Hydrolase</keyword>
<evidence type="ECO:0000256" key="6">
    <source>
        <dbReference type="ARBA" id="ARBA00022884"/>
    </source>
</evidence>
<dbReference type="PANTHER" id="PTHR33992">
    <property type="entry name" value="RIBONUCLEASE P PROTEIN COMPONENT"/>
    <property type="match status" value="1"/>
</dbReference>
<accession>A0A1F8BHH5</accession>
<evidence type="ECO:0000256" key="7">
    <source>
        <dbReference type="HAMAP-Rule" id="MF_00227"/>
    </source>
</evidence>
<dbReference type="PROSITE" id="PS00648">
    <property type="entry name" value="RIBONUCLEASE_P"/>
    <property type="match status" value="1"/>
</dbReference>
<evidence type="ECO:0000256" key="8">
    <source>
        <dbReference type="NCBIfam" id="TIGR00188"/>
    </source>
</evidence>
<evidence type="ECO:0000313" key="9">
    <source>
        <dbReference type="EMBL" id="OGM63501.1"/>
    </source>
</evidence>
<comment type="similarity">
    <text evidence="7">Belongs to the RnpA family.</text>
</comment>
<comment type="catalytic activity">
    <reaction evidence="7">
        <text>Endonucleolytic cleavage of RNA, removing 5'-extranucleotides from tRNA precursor.</text>
        <dbReference type="EC" id="3.1.26.5"/>
    </reaction>
</comment>
<dbReference type="Proteomes" id="UP000177082">
    <property type="component" value="Unassembled WGS sequence"/>
</dbReference>
<evidence type="ECO:0000256" key="2">
    <source>
        <dbReference type="ARBA" id="ARBA00022694"/>
    </source>
</evidence>
<evidence type="ECO:0000256" key="5">
    <source>
        <dbReference type="ARBA" id="ARBA00022801"/>
    </source>
</evidence>
<keyword evidence="3 7" id="KW-0540">Nuclease</keyword>
<dbReference type="AlphaFoldDB" id="A0A1F8BHH5"/>
<dbReference type="STRING" id="1802519.A2961_01855"/>
<dbReference type="NCBIfam" id="TIGR00188">
    <property type="entry name" value="rnpA"/>
    <property type="match status" value="1"/>
</dbReference>
<organism evidence="9 10">
    <name type="scientific">Candidatus Woesebacteria bacterium RIFCSPLOWO2_01_FULL_39_21</name>
    <dbReference type="NCBI Taxonomy" id="1802519"/>
    <lineage>
        <taxon>Bacteria</taxon>
        <taxon>Candidatus Woeseibacteriota</taxon>
    </lineage>
</organism>
<keyword evidence="2 7" id="KW-0819">tRNA processing</keyword>
<dbReference type="InterPro" id="IPR014721">
    <property type="entry name" value="Ribsml_uS5_D2-typ_fold_subgr"/>
</dbReference>
<comment type="function">
    <text evidence="1 7">RNaseP catalyzes the removal of the 5'-leader sequence from pre-tRNA to produce the mature 5'-terminus. It can also cleave other RNA substrates such as 4.5S RNA. The protein component plays an auxiliary but essential role in vivo by binding to the 5'-leader sequence and broadening the substrate specificity of the ribozyme.</text>
</comment>